<evidence type="ECO:0000313" key="2">
    <source>
        <dbReference type="Proteomes" id="UP000664859"/>
    </source>
</evidence>
<evidence type="ECO:0008006" key="3">
    <source>
        <dbReference type="Google" id="ProtNLM"/>
    </source>
</evidence>
<name>A0A836CDF3_9STRA</name>
<dbReference type="Gene3D" id="1.10.510.10">
    <property type="entry name" value="Transferase(Phosphotransferase) domain 1"/>
    <property type="match status" value="1"/>
</dbReference>
<dbReference type="EMBL" id="JAFCMP010000312">
    <property type="protein sequence ID" value="KAG5181632.1"/>
    <property type="molecule type" value="Genomic_DNA"/>
</dbReference>
<reference evidence="1" key="1">
    <citation type="submission" date="2021-02" db="EMBL/GenBank/DDBJ databases">
        <title>First Annotated Genome of the Yellow-green Alga Tribonema minus.</title>
        <authorList>
            <person name="Mahan K.M."/>
        </authorList>
    </citation>
    <scope>NUCLEOTIDE SEQUENCE</scope>
    <source>
        <strain evidence="1">UTEX B ZZ1240</strain>
    </source>
</reference>
<gene>
    <name evidence="1" type="ORF">JKP88DRAFT_165503</name>
</gene>
<accession>A0A836CDF3</accession>
<dbReference type="Proteomes" id="UP000664859">
    <property type="component" value="Unassembled WGS sequence"/>
</dbReference>
<evidence type="ECO:0000313" key="1">
    <source>
        <dbReference type="EMBL" id="KAG5181632.1"/>
    </source>
</evidence>
<dbReference type="OrthoDB" id="541922at2759"/>
<dbReference type="SUPFAM" id="SSF56112">
    <property type="entry name" value="Protein kinase-like (PK-like)"/>
    <property type="match status" value="1"/>
</dbReference>
<feature type="non-terminal residue" evidence="1">
    <location>
        <position position="1"/>
    </location>
</feature>
<protein>
    <recommendedName>
        <fullName evidence="3">Protein kinase domain-containing protein</fullName>
    </recommendedName>
</protein>
<proteinExistence type="predicted"/>
<organism evidence="1 2">
    <name type="scientific">Tribonema minus</name>
    <dbReference type="NCBI Taxonomy" id="303371"/>
    <lineage>
        <taxon>Eukaryota</taxon>
        <taxon>Sar</taxon>
        <taxon>Stramenopiles</taxon>
        <taxon>Ochrophyta</taxon>
        <taxon>PX clade</taxon>
        <taxon>Xanthophyceae</taxon>
        <taxon>Tribonematales</taxon>
        <taxon>Tribonemataceae</taxon>
        <taxon>Tribonema</taxon>
    </lineage>
</organism>
<dbReference type="AlphaFoldDB" id="A0A836CDF3"/>
<dbReference type="InterPro" id="IPR011009">
    <property type="entry name" value="Kinase-like_dom_sf"/>
</dbReference>
<sequence>SGSLMTLTSSTGAPLRPDGMLNTGDGRMLCKFEEKGASSLQEPIGELGAKTAVWTPLYYGALPYLPCFAAAAGRIQFCVVERGAPGQAVPVGPVYVVNRLGGRAQTVITVINLYRLLAAARQYLPLSVLPVTSRARTTSWASLAHCEHFRSDTLAVRKRIEPWSAYAQAAGVTMHDINRMYRGTANKAGLVHAAPPGSEPMLQRNKYTVDLTPLGLQAADAVPTSEGELAMAAHGLLHGLFALHQEGFVHRDLRWPNCACDASKSHYFLLDLEMCTTADEVPTGTAQQQHWDTDTLDSGRYTRALDLHQLGRMLQEKAVLCTSRAATMFLRALCTPAAQQRRTVADFLSDRWISCPGCVCTAAGAIPAPLG</sequence>
<comment type="caution">
    <text evidence="1">The sequence shown here is derived from an EMBL/GenBank/DDBJ whole genome shotgun (WGS) entry which is preliminary data.</text>
</comment>
<keyword evidence="2" id="KW-1185">Reference proteome</keyword>